<organism evidence="1 2">
    <name type="scientific">Paractinoplanes lichenicola</name>
    <dbReference type="NCBI Taxonomy" id="2802976"/>
    <lineage>
        <taxon>Bacteria</taxon>
        <taxon>Bacillati</taxon>
        <taxon>Actinomycetota</taxon>
        <taxon>Actinomycetes</taxon>
        <taxon>Micromonosporales</taxon>
        <taxon>Micromonosporaceae</taxon>
        <taxon>Paractinoplanes</taxon>
    </lineage>
</organism>
<protein>
    <submittedName>
        <fullName evidence="1">Uncharacterized protein</fullName>
    </submittedName>
</protein>
<dbReference type="Proteomes" id="UP000598996">
    <property type="component" value="Unassembled WGS sequence"/>
</dbReference>
<sequence length="126" mass="13822">MADSDVVLLPITFDGDTPIYPESAHSLIAALRAADVSARTWHADPPEFGASRGPVTDALIQIAVGIASSGGWYAVQSLLERRQEKVHLIAFYEKDGQRFRLEVTGPARQIAEELRQLDPFRPEPPA</sequence>
<evidence type="ECO:0000313" key="2">
    <source>
        <dbReference type="Proteomes" id="UP000598996"/>
    </source>
</evidence>
<dbReference type="RefSeq" id="WP_202994892.1">
    <property type="nucleotide sequence ID" value="NZ_JAENHO010000008.1"/>
</dbReference>
<gene>
    <name evidence="1" type="ORF">JKJ07_28545</name>
</gene>
<comment type="caution">
    <text evidence="1">The sequence shown here is derived from an EMBL/GenBank/DDBJ whole genome shotgun (WGS) entry which is preliminary data.</text>
</comment>
<reference evidence="1 2" key="1">
    <citation type="submission" date="2021-01" db="EMBL/GenBank/DDBJ databases">
        <title>Actinoplanes sp. nov. LDG1-01 isolated from lichen.</title>
        <authorList>
            <person name="Saeng-In P."/>
            <person name="Phongsopitanun W."/>
            <person name="Kanchanasin P."/>
            <person name="Yuki M."/>
            <person name="Kudo T."/>
            <person name="Ohkuma M."/>
            <person name="Tanasupawat S."/>
        </authorList>
    </citation>
    <scope>NUCLEOTIDE SEQUENCE [LARGE SCALE GENOMIC DNA]</scope>
    <source>
        <strain evidence="1 2">LDG1-01</strain>
    </source>
</reference>
<evidence type="ECO:0000313" key="1">
    <source>
        <dbReference type="EMBL" id="MBL7258264.1"/>
    </source>
</evidence>
<accession>A0ABS1VUZ3</accession>
<dbReference type="EMBL" id="JAENHO010000008">
    <property type="protein sequence ID" value="MBL7258264.1"/>
    <property type="molecule type" value="Genomic_DNA"/>
</dbReference>
<proteinExistence type="predicted"/>
<keyword evidence="2" id="KW-1185">Reference proteome</keyword>
<name>A0ABS1VUZ3_9ACTN</name>